<accession>A0ABS4GCM8</accession>
<evidence type="ECO:0000256" key="3">
    <source>
        <dbReference type="PROSITE-ProRule" id="PRU00182"/>
    </source>
</evidence>
<proteinExistence type="inferred from homology"/>
<evidence type="ECO:0000259" key="4">
    <source>
        <dbReference type="SMART" id="SM00363"/>
    </source>
</evidence>
<dbReference type="CDD" id="cd00165">
    <property type="entry name" value="S4"/>
    <property type="match status" value="1"/>
</dbReference>
<dbReference type="InterPro" id="IPR004538">
    <property type="entry name" value="Hemolysin_A/TlyA"/>
</dbReference>
<comment type="caution">
    <text evidence="5">The sequence shown here is derived from an EMBL/GenBank/DDBJ whole genome shotgun (WGS) entry which is preliminary data.</text>
</comment>
<dbReference type="NCBIfam" id="TIGR00478">
    <property type="entry name" value="tly"/>
    <property type="match status" value="1"/>
</dbReference>
<reference evidence="5 6" key="1">
    <citation type="submission" date="2021-03" db="EMBL/GenBank/DDBJ databases">
        <title>Genomic Encyclopedia of Type Strains, Phase IV (KMG-IV): sequencing the most valuable type-strain genomes for metagenomic binning, comparative biology and taxonomic classification.</title>
        <authorList>
            <person name="Goeker M."/>
        </authorList>
    </citation>
    <scope>NUCLEOTIDE SEQUENCE [LARGE SCALE GENOMIC DNA]</scope>
    <source>
        <strain evidence="5 6">DSM 24004</strain>
    </source>
</reference>
<keyword evidence="5" id="KW-0489">Methyltransferase</keyword>
<keyword evidence="6" id="KW-1185">Reference proteome</keyword>
<dbReference type="SMART" id="SM00363">
    <property type="entry name" value="S4"/>
    <property type="match status" value="1"/>
</dbReference>
<protein>
    <submittedName>
        <fullName evidence="5">23S rRNA (Cytidine1920-2'-O)/16S rRNA (Cytidine1409-2'-O)-methyltransferase</fullName>
        <ecNumber evidence="5">2.1.1.226</ecNumber>
        <ecNumber evidence="5">2.1.1.227</ecNumber>
    </submittedName>
</protein>
<keyword evidence="5" id="KW-0808">Transferase</keyword>
<dbReference type="RefSeq" id="WP_209511158.1">
    <property type="nucleotide sequence ID" value="NZ_JAGGKS010000003.1"/>
</dbReference>
<comment type="similarity">
    <text evidence="2">Belongs to the TlyA family.</text>
</comment>
<dbReference type="Proteomes" id="UP001519342">
    <property type="component" value="Unassembled WGS sequence"/>
</dbReference>
<organism evidence="5 6">
    <name type="scientific">Sedimentibacter acidaminivorans</name>
    <dbReference type="NCBI Taxonomy" id="913099"/>
    <lineage>
        <taxon>Bacteria</taxon>
        <taxon>Bacillati</taxon>
        <taxon>Bacillota</taxon>
        <taxon>Tissierellia</taxon>
        <taxon>Sedimentibacter</taxon>
    </lineage>
</organism>
<keyword evidence="1 3" id="KW-0694">RNA-binding</keyword>
<dbReference type="GO" id="GO:0032259">
    <property type="term" value="P:methylation"/>
    <property type="evidence" value="ECO:0007669"/>
    <property type="project" value="UniProtKB-KW"/>
</dbReference>
<evidence type="ECO:0000256" key="2">
    <source>
        <dbReference type="ARBA" id="ARBA00029460"/>
    </source>
</evidence>
<dbReference type="Pfam" id="PF01728">
    <property type="entry name" value="FtsJ"/>
    <property type="match status" value="1"/>
</dbReference>
<dbReference type="InterPro" id="IPR029063">
    <property type="entry name" value="SAM-dependent_MTases_sf"/>
</dbReference>
<dbReference type="InterPro" id="IPR002877">
    <property type="entry name" value="RNA_MeTrfase_FtsJ_dom"/>
</dbReference>
<dbReference type="SUPFAM" id="SSF53335">
    <property type="entry name" value="S-adenosyl-L-methionine-dependent methyltransferases"/>
    <property type="match status" value="1"/>
</dbReference>
<dbReference type="Gene3D" id="3.10.290.10">
    <property type="entry name" value="RNA-binding S4 domain"/>
    <property type="match status" value="1"/>
</dbReference>
<dbReference type="PANTHER" id="PTHR32319">
    <property type="entry name" value="BACTERIAL HEMOLYSIN-LIKE PROTEIN"/>
    <property type="match status" value="1"/>
</dbReference>
<dbReference type="Gene3D" id="3.40.50.150">
    <property type="entry name" value="Vaccinia Virus protein VP39"/>
    <property type="match status" value="1"/>
</dbReference>
<dbReference type="PANTHER" id="PTHR32319:SF0">
    <property type="entry name" value="BACTERIAL HEMOLYSIN-LIKE PROTEIN"/>
    <property type="match status" value="1"/>
</dbReference>
<dbReference type="CDD" id="cd02440">
    <property type="entry name" value="AdoMet_MTases"/>
    <property type="match status" value="1"/>
</dbReference>
<dbReference type="SUPFAM" id="SSF55174">
    <property type="entry name" value="Alpha-L RNA-binding motif"/>
    <property type="match status" value="1"/>
</dbReference>
<dbReference type="PIRSF" id="PIRSF005578">
    <property type="entry name" value="TlyA"/>
    <property type="match status" value="1"/>
</dbReference>
<dbReference type="PROSITE" id="PS50889">
    <property type="entry name" value="S4"/>
    <property type="match status" value="1"/>
</dbReference>
<gene>
    <name evidence="5" type="ORF">J2Z76_001278</name>
</gene>
<evidence type="ECO:0000256" key="1">
    <source>
        <dbReference type="ARBA" id="ARBA00022884"/>
    </source>
</evidence>
<dbReference type="Pfam" id="PF01479">
    <property type="entry name" value="S4"/>
    <property type="match status" value="1"/>
</dbReference>
<name>A0ABS4GCM8_9FIRM</name>
<dbReference type="EMBL" id="JAGGKS010000003">
    <property type="protein sequence ID" value="MBP1925419.1"/>
    <property type="molecule type" value="Genomic_DNA"/>
</dbReference>
<dbReference type="InterPro" id="IPR047048">
    <property type="entry name" value="TlyA"/>
</dbReference>
<dbReference type="InterPro" id="IPR002942">
    <property type="entry name" value="S4_RNA-bd"/>
</dbReference>
<dbReference type="InterPro" id="IPR036986">
    <property type="entry name" value="S4_RNA-bd_sf"/>
</dbReference>
<dbReference type="GO" id="GO:0008168">
    <property type="term" value="F:methyltransferase activity"/>
    <property type="evidence" value="ECO:0007669"/>
    <property type="project" value="UniProtKB-KW"/>
</dbReference>
<evidence type="ECO:0000313" key="5">
    <source>
        <dbReference type="EMBL" id="MBP1925419.1"/>
    </source>
</evidence>
<feature type="domain" description="RNA-binding S4" evidence="4">
    <location>
        <begin position="5"/>
        <end position="69"/>
    </location>
</feature>
<dbReference type="EC" id="2.1.1.226" evidence="5"/>
<evidence type="ECO:0000313" key="6">
    <source>
        <dbReference type="Proteomes" id="UP001519342"/>
    </source>
</evidence>
<dbReference type="EC" id="2.1.1.227" evidence="5"/>
<sequence length="265" mass="29868">MENKERLDVFLYSQGYTESREKAKQLIINNHTYVDNIMCNKPSTKVSSKSSICIVDDNKYVGRGASKLEKALNYFKIQTSQIVAIDVGASTGGFTDYLLQHGAKKVYAVDVGHDQLHNKLIEDKRVINIENTNFRYIDTEIFIESVDIIVVDVSFISLKLILPKIVEISSDKSDIVVLIKPQFEAGKSNIGKSGIIKDKKIHLVVLNNFNDYCLSNNLYVKNITFSPIKGGNGNIEYLAHIKKGKIAKYDSETFKSLIKEAFDFL</sequence>